<protein>
    <submittedName>
        <fullName evidence="1">Uncharacterized protein</fullName>
    </submittedName>
</protein>
<dbReference type="EMBL" id="BQNB010019737">
    <property type="protein sequence ID" value="GJT88507.1"/>
    <property type="molecule type" value="Genomic_DNA"/>
</dbReference>
<comment type="caution">
    <text evidence="1">The sequence shown here is derived from an EMBL/GenBank/DDBJ whole genome shotgun (WGS) entry which is preliminary data.</text>
</comment>
<name>A0ABQ5HMK0_9ASTR</name>
<evidence type="ECO:0000313" key="2">
    <source>
        <dbReference type="Proteomes" id="UP001151760"/>
    </source>
</evidence>
<proteinExistence type="predicted"/>
<evidence type="ECO:0000313" key="1">
    <source>
        <dbReference type="EMBL" id="GJT88507.1"/>
    </source>
</evidence>
<organism evidence="1 2">
    <name type="scientific">Tanacetum coccineum</name>
    <dbReference type="NCBI Taxonomy" id="301880"/>
    <lineage>
        <taxon>Eukaryota</taxon>
        <taxon>Viridiplantae</taxon>
        <taxon>Streptophyta</taxon>
        <taxon>Embryophyta</taxon>
        <taxon>Tracheophyta</taxon>
        <taxon>Spermatophyta</taxon>
        <taxon>Magnoliopsida</taxon>
        <taxon>eudicotyledons</taxon>
        <taxon>Gunneridae</taxon>
        <taxon>Pentapetalae</taxon>
        <taxon>asterids</taxon>
        <taxon>campanulids</taxon>
        <taxon>Asterales</taxon>
        <taxon>Asteraceae</taxon>
        <taxon>Asteroideae</taxon>
        <taxon>Anthemideae</taxon>
        <taxon>Anthemidinae</taxon>
        <taxon>Tanacetum</taxon>
    </lineage>
</organism>
<accession>A0ABQ5HMK0</accession>
<gene>
    <name evidence="1" type="ORF">Tco_1070224</name>
</gene>
<sequence length="171" mass="20274">MRRCRMDNYMAERIVKRRKLITEPERARDSGYFVDHLDRLRGNQIKDIEKLRLVNRLVVDSEVAVREMDEYAFGIDDKKRAKQNMSSSFEKLWYLVDEHDEEETYVFNMNEFPATQIHNNLSSKSVRTHESLYSTLNEKYDAIACDFSSELEFLLAYESHTVVPVYSLDTL</sequence>
<reference evidence="1" key="2">
    <citation type="submission" date="2022-01" db="EMBL/GenBank/DDBJ databases">
        <authorList>
            <person name="Yamashiro T."/>
            <person name="Shiraishi A."/>
            <person name="Satake H."/>
            <person name="Nakayama K."/>
        </authorList>
    </citation>
    <scope>NUCLEOTIDE SEQUENCE</scope>
</reference>
<dbReference type="Proteomes" id="UP001151760">
    <property type="component" value="Unassembled WGS sequence"/>
</dbReference>
<reference evidence="1" key="1">
    <citation type="journal article" date="2022" name="Int. J. Mol. Sci.">
        <title>Draft Genome of Tanacetum Coccineum: Genomic Comparison of Closely Related Tanacetum-Family Plants.</title>
        <authorList>
            <person name="Yamashiro T."/>
            <person name="Shiraishi A."/>
            <person name="Nakayama K."/>
            <person name="Satake H."/>
        </authorList>
    </citation>
    <scope>NUCLEOTIDE SEQUENCE</scope>
</reference>
<keyword evidence="2" id="KW-1185">Reference proteome</keyword>